<dbReference type="PANTHER" id="PTHR12763">
    <property type="match status" value="1"/>
</dbReference>
<dbReference type="AlphaFoldDB" id="A0A2U2J5Q7"/>
<dbReference type="CDD" id="cd06257">
    <property type="entry name" value="DnaJ"/>
    <property type="match status" value="1"/>
</dbReference>
<evidence type="ECO:0000256" key="1">
    <source>
        <dbReference type="ARBA" id="ARBA00004167"/>
    </source>
</evidence>
<dbReference type="SUPFAM" id="SSF46565">
    <property type="entry name" value="Chaperone J-domain"/>
    <property type="match status" value="1"/>
</dbReference>
<dbReference type="InterPro" id="IPR001623">
    <property type="entry name" value="DnaJ_domain"/>
</dbReference>
<keyword evidence="3 6" id="KW-1133">Transmembrane helix</keyword>
<dbReference type="InterPro" id="IPR036869">
    <property type="entry name" value="J_dom_sf"/>
</dbReference>
<feature type="transmembrane region" description="Helical" evidence="6">
    <location>
        <begin position="40"/>
        <end position="64"/>
    </location>
</feature>
<sequence>MPVALLLLIAAGAGWAWWTGRLKGLTFEDGIAGAAFLLGIRFATTGRLALGLPLMAGSALWAVYRRGRRASPSMPVAEARQLLGVDETATLADIRDAHRRLIARVHPDKGGSADLAHRVNLARDTLVAEMNRRTPRAS</sequence>
<proteinExistence type="inferred from homology"/>
<dbReference type="SMART" id="SM00271">
    <property type="entry name" value="DnaJ"/>
    <property type="match status" value="1"/>
</dbReference>
<keyword evidence="2 6" id="KW-0812">Transmembrane</keyword>
<evidence type="ECO:0000313" key="8">
    <source>
        <dbReference type="EMBL" id="PWG03675.1"/>
    </source>
</evidence>
<protein>
    <submittedName>
        <fullName evidence="8">Molecular chaperone DnaJ</fullName>
    </submittedName>
</protein>
<dbReference type="PROSITE" id="PS50076">
    <property type="entry name" value="DNAJ_2"/>
    <property type="match status" value="1"/>
</dbReference>
<dbReference type="RefSeq" id="WP_109271814.1">
    <property type="nucleotide sequence ID" value="NZ_QFFF01000001.1"/>
</dbReference>
<evidence type="ECO:0000256" key="5">
    <source>
        <dbReference type="ARBA" id="ARBA00038105"/>
    </source>
</evidence>
<evidence type="ECO:0000256" key="6">
    <source>
        <dbReference type="SAM" id="Phobius"/>
    </source>
</evidence>
<dbReference type="EMBL" id="QFFF01000001">
    <property type="protein sequence ID" value="PWG03675.1"/>
    <property type="molecule type" value="Genomic_DNA"/>
</dbReference>
<keyword evidence="9" id="KW-1185">Reference proteome</keyword>
<organism evidence="8 9">
    <name type="scientific">Allosphingosinicella humi</name>
    <dbReference type="NCBI Taxonomy" id="2068657"/>
    <lineage>
        <taxon>Bacteria</taxon>
        <taxon>Pseudomonadati</taxon>
        <taxon>Pseudomonadota</taxon>
        <taxon>Alphaproteobacteria</taxon>
        <taxon>Sphingomonadales</taxon>
        <taxon>Sphingomonadaceae</taxon>
        <taxon>Allosphingosinicella</taxon>
    </lineage>
</organism>
<feature type="domain" description="J" evidence="7">
    <location>
        <begin position="78"/>
        <end position="138"/>
    </location>
</feature>
<dbReference type="PANTHER" id="PTHR12763:SF28">
    <property type="entry name" value="GEO10507P1-RELATED"/>
    <property type="match status" value="1"/>
</dbReference>
<keyword evidence="4 6" id="KW-0472">Membrane</keyword>
<evidence type="ECO:0000256" key="2">
    <source>
        <dbReference type="ARBA" id="ARBA00022692"/>
    </source>
</evidence>
<comment type="subcellular location">
    <subcellularLocation>
        <location evidence="1">Membrane</location>
        <topology evidence="1">Single-pass membrane protein</topology>
    </subcellularLocation>
</comment>
<dbReference type="Gene3D" id="1.10.287.110">
    <property type="entry name" value="DnaJ domain"/>
    <property type="match status" value="1"/>
</dbReference>
<accession>A0A2U2J5Q7</accession>
<comment type="caution">
    <text evidence="8">The sequence shown here is derived from an EMBL/GenBank/DDBJ whole genome shotgun (WGS) entry which is preliminary data.</text>
</comment>
<evidence type="ECO:0000256" key="4">
    <source>
        <dbReference type="ARBA" id="ARBA00023136"/>
    </source>
</evidence>
<comment type="similarity">
    <text evidence="5">Belongs to the TIM14 family.</text>
</comment>
<reference evidence="8 9" key="1">
    <citation type="submission" date="2018-05" db="EMBL/GenBank/DDBJ databases">
        <title>Genome of Sphingosinicella humi QZX222.</title>
        <authorList>
            <person name="Qiao Z."/>
            <person name="Wang G."/>
        </authorList>
    </citation>
    <scope>NUCLEOTIDE SEQUENCE [LARGE SCALE GENOMIC DNA]</scope>
    <source>
        <strain evidence="8 9">QZX222</strain>
    </source>
</reference>
<evidence type="ECO:0000256" key="3">
    <source>
        <dbReference type="ARBA" id="ARBA00022989"/>
    </source>
</evidence>
<dbReference type="Proteomes" id="UP000245916">
    <property type="component" value="Unassembled WGS sequence"/>
</dbReference>
<name>A0A2U2J5Q7_9SPHN</name>
<evidence type="ECO:0000313" key="9">
    <source>
        <dbReference type="Proteomes" id="UP000245916"/>
    </source>
</evidence>
<dbReference type="GO" id="GO:0016020">
    <property type="term" value="C:membrane"/>
    <property type="evidence" value="ECO:0007669"/>
    <property type="project" value="UniProtKB-SubCell"/>
</dbReference>
<evidence type="ECO:0000259" key="7">
    <source>
        <dbReference type="PROSITE" id="PS50076"/>
    </source>
</evidence>
<dbReference type="OrthoDB" id="9811070at2"/>
<gene>
    <name evidence="8" type="ORF">DF286_12905</name>
</gene>
<dbReference type="Pfam" id="PF00226">
    <property type="entry name" value="DnaJ"/>
    <property type="match status" value="1"/>
</dbReference>